<comment type="similarity">
    <text evidence="2">Belongs to the protein kinase superfamily. CAMK Ser/Thr protein kinase family.</text>
</comment>
<feature type="region of interest" description="Disordered" evidence="16">
    <location>
        <begin position="942"/>
        <end position="981"/>
    </location>
</feature>
<dbReference type="PANTHER" id="PTHR24416:SF600">
    <property type="entry name" value="PDGF- AND VEGF-RECEPTOR RELATED, ISOFORM J"/>
    <property type="match status" value="1"/>
</dbReference>
<feature type="transmembrane region" description="Helical" evidence="17">
    <location>
        <begin position="730"/>
        <end position="749"/>
    </location>
</feature>
<dbReference type="PROSITE" id="PS50835">
    <property type="entry name" value="IG_LIKE"/>
    <property type="match status" value="3"/>
</dbReference>
<evidence type="ECO:0000313" key="21">
    <source>
        <dbReference type="Proteomes" id="UP000829291"/>
    </source>
</evidence>
<evidence type="ECO:0000256" key="15">
    <source>
        <dbReference type="PROSITE-ProRule" id="PRU10141"/>
    </source>
</evidence>
<keyword evidence="21" id="KW-1185">Reference proteome</keyword>
<dbReference type="SMART" id="SM00409">
    <property type="entry name" value="IG"/>
    <property type="match status" value="3"/>
</dbReference>
<keyword evidence="15" id="KW-0547">Nucleotide-binding</keyword>
<dbReference type="CDD" id="cd00063">
    <property type="entry name" value="FN3"/>
    <property type="match status" value="2"/>
</dbReference>
<dbReference type="RefSeq" id="XP_046596162.1">
    <property type="nucleotide sequence ID" value="XM_046740206.1"/>
</dbReference>
<dbReference type="SMART" id="SM00060">
    <property type="entry name" value="FN3"/>
    <property type="match status" value="2"/>
</dbReference>
<evidence type="ECO:0000256" key="8">
    <source>
        <dbReference type="ARBA" id="ARBA00022989"/>
    </source>
</evidence>
<dbReference type="PANTHER" id="PTHR24416">
    <property type="entry name" value="TYROSINE-PROTEIN KINASE RECEPTOR"/>
    <property type="match status" value="1"/>
</dbReference>
<dbReference type="InterPro" id="IPR001245">
    <property type="entry name" value="Ser-Thr/Tyr_kinase_cat_dom"/>
</dbReference>
<evidence type="ECO:0000256" key="10">
    <source>
        <dbReference type="ARBA" id="ARBA00023157"/>
    </source>
</evidence>
<dbReference type="CDD" id="cd00192">
    <property type="entry name" value="PTKc"/>
    <property type="match status" value="1"/>
</dbReference>
<feature type="domain" description="Protein kinase" evidence="18">
    <location>
        <begin position="799"/>
        <end position="1163"/>
    </location>
</feature>
<gene>
    <name evidence="22" type="primary">LOC124294545</name>
</gene>
<evidence type="ECO:0000259" key="18">
    <source>
        <dbReference type="PROSITE" id="PS50011"/>
    </source>
</evidence>
<dbReference type="Gene3D" id="3.30.200.20">
    <property type="entry name" value="Phosphorylase Kinase, domain 1"/>
    <property type="match status" value="1"/>
</dbReference>
<protein>
    <recommendedName>
        <fullName evidence="3">receptor protein-tyrosine kinase</fullName>
        <ecNumber evidence="3">2.7.10.1</ecNumber>
    </recommendedName>
</protein>
<dbReference type="PROSITE" id="PS50011">
    <property type="entry name" value="PROTEIN_KINASE_DOM"/>
    <property type="match status" value="1"/>
</dbReference>
<feature type="region of interest" description="Disordered" evidence="16">
    <location>
        <begin position="1180"/>
        <end position="1207"/>
    </location>
</feature>
<dbReference type="InterPro" id="IPR000719">
    <property type="entry name" value="Prot_kinase_dom"/>
</dbReference>
<evidence type="ECO:0000256" key="3">
    <source>
        <dbReference type="ARBA" id="ARBA00011902"/>
    </source>
</evidence>
<reference evidence="22" key="1">
    <citation type="submission" date="2025-08" db="UniProtKB">
        <authorList>
            <consortium name="RefSeq"/>
        </authorList>
    </citation>
    <scope>IDENTIFICATION</scope>
    <source>
        <tissue evidence="22">Thorax and Abdomen</tissue>
    </source>
</reference>
<sequence>MVLRFFKMVSGRIIPEANTVIAESTGRAVLSCDVIGGGITNFMWPEVRNFSEKYSTNYRWNSKTHVTMELEFANVTLDDSGDYKCQAQCPKSLISANSRLRVENFHSVPLKVGAIGTDRIYVNWNYTNFLGDNNITYNKVTIKYKENGTNQWHQADQIFNSSVDPAGGHYVIRKLKSSTLYHIKKVVAKCKREFHRLEHTFVLSKWVTTFEKDVEYVPIVDIMNETYTNTVTIKWSQPPPELQDYIDAYLISVESGNEMEKHFYWQKYKNKDRDKADVYIPPSISYGLVVRACFDDYCPDRHASAVMTNDMVGEKHFRARRKSKSDMELSFLTMNVTRDAENTTASSNASFTCSVSVHGYEGWWTKEGERVTSFNNSDSKIDWTITVGHAEDENSRDYTCVAKMTNDSHPNGTMLVTVIPPTENISVGAETVYTEPFESTALLCDFFGYRLSNFQWRKVSYPYEVPLGGVPDVSSLNKTHIRMMLYFANTSNSDAGYYQCQATNNRLKNIIGFVRLEVSNESNPIQLTANAIGSKLVHLRWSNIDFPGDTHLIRSSENGSLEWKDTFSVQVKDDKHYNGYVVGRLTRGTSYWFELVVISAGGRIASTYSNLLLITLAEKDIPYIPYINVTERTANSISIKWLMPPTDLQAHITMYRISVNYTSKNSDTVHSQNTSGYYFFIDNLQPSTSYDLGVKACFSEVSTDCYSSNVKKGVFTKSIEEDSTTQVRTWLLFTGIFFLLIVLAAWNFYKKVRERRVERERDAYFYTENPTSFNPELAISDQADLLPYEKKWEFPRKLLRLDEELGSGSFGIVWKARAKTIRRPEAISVVAVKTVRPTASLRCMKALLRELKILIYLGHHPNIVSLLGACTRNLDYGQLLVIVEFCRFGNLHDYLWRCRSKFVDELNTDSEKIHEFHADADPINVETNSTNSALRQNDTTSFVEDSCDSNDHPGTSTRVEDLATDSNSQSPEIKPSSKYPGDFTNAELDPVRTQDLVSWAWQISRGMQYLAAKKVLHGDLAARNVLLSEDNIVKICDFGLSKSLQEDDNCKDEGNDPLPVKWMAIESLKDGIFSVKSDVWSFGVVLWELFSLAKTPYPEVNPENMCKTLIDGYRMKQPKYAPKSIHRMMLQCWEANPSDRPSFVDLERSIGDLMENNVRMHYIELYTRCARAYAQITEYRNTQDPKNQDLTPPDPIEPTNVRQDETIEQPIFRVQLKQFFHRR</sequence>
<organism evidence="21 22">
    <name type="scientific">Neodiprion lecontei</name>
    <name type="common">Redheaded pine sawfly</name>
    <dbReference type="NCBI Taxonomy" id="441921"/>
    <lineage>
        <taxon>Eukaryota</taxon>
        <taxon>Metazoa</taxon>
        <taxon>Ecdysozoa</taxon>
        <taxon>Arthropoda</taxon>
        <taxon>Hexapoda</taxon>
        <taxon>Insecta</taxon>
        <taxon>Pterygota</taxon>
        <taxon>Neoptera</taxon>
        <taxon>Endopterygota</taxon>
        <taxon>Hymenoptera</taxon>
        <taxon>Tenthredinoidea</taxon>
        <taxon>Diprionidae</taxon>
        <taxon>Diprioninae</taxon>
        <taxon>Neodiprion</taxon>
    </lineage>
</organism>
<accession>A0ABM3G7B8</accession>
<evidence type="ECO:0000256" key="11">
    <source>
        <dbReference type="ARBA" id="ARBA00023170"/>
    </source>
</evidence>
<keyword evidence="10" id="KW-1015">Disulfide bond</keyword>
<dbReference type="InterPro" id="IPR007110">
    <property type="entry name" value="Ig-like_dom"/>
</dbReference>
<evidence type="ECO:0000256" key="4">
    <source>
        <dbReference type="ARBA" id="ARBA00022679"/>
    </source>
</evidence>
<evidence type="ECO:0000256" key="7">
    <source>
        <dbReference type="ARBA" id="ARBA00022777"/>
    </source>
</evidence>
<evidence type="ECO:0000256" key="13">
    <source>
        <dbReference type="ARBA" id="ARBA00023319"/>
    </source>
</evidence>
<evidence type="ECO:0000256" key="6">
    <source>
        <dbReference type="ARBA" id="ARBA00022737"/>
    </source>
</evidence>
<dbReference type="InterPro" id="IPR036179">
    <property type="entry name" value="Ig-like_dom_sf"/>
</dbReference>
<dbReference type="PROSITE" id="PS50853">
    <property type="entry name" value="FN3"/>
    <property type="match status" value="1"/>
</dbReference>
<dbReference type="SUPFAM" id="SSF48726">
    <property type="entry name" value="Immunoglobulin"/>
    <property type="match status" value="2"/>
</dbReference>
<feature type="binding site" evidence="15">
    <location>
        <position position="833"/>
    </location>
    <ligand>
        <name>ATP</name>
        <dbReference type="ChEBI" id="CHEBI:30616"/>
    </ligand>
</feature>
<dbReference type="InterPro" id="IPR003961">
    <property type="entry name" value="FN3_dom"/>
</dbReference>
<evidence type="ECO:0000256" key="2">
    <source>
        <dbReference type="ARBA" id="ARBA00006692"/>
    </source>
</evidence>
<comment type="subcellular location">
    <subcellularLocation>
        <location evidence="1">Membrane</location>
        <topology evidence="1">Single-pass membrane protein</topology>
    </subcellularLocation>
</comment>
<dbReference type="Proteomes" id="UP000829291">
    <property type="component" value="Chromosome 5"/>
</dbReference>
<feature type="domain" description="Ig-like" evidence="19">
    <location>
        <begin position="15"/>
        <end position="101"/>
    </location>
</feature>
<dbReference type="InterPro" id="IPR050122">
    <property type="entry name" value="RTK"/>
</dbReference>
<evidence type="ECO:0000256" key="9">
    <source>
        <dbReference type="ARBA" id="ARBA00023136"/>
    </source>
</evidence>
<dbReference type="PROSITE" id="PS00109">
    <property type="entry name" value="PROTEIN_KINASE_TYR"/>
    <property type="match status" value="1"/>
</dbReference>
<dbReference type="Gene3D" id="1.10.510.10">
    <property type="entry name" value="Transferase(Phosphotransferase) domain 1"/>
    <property type="match status" value="1"/>
</dbReference>
<proteinExistence type="inferred from homology"/>
<name>A0ABM3G7B8_NEOLC</name>
<dbReference type="SUPFAM" id="SSF56112">
    <property type="entry name" value="Protein kinase-like (PK-like)"/>
    <property type="match status" value="1"/>
</dbReference>
<feature type="domain" description="Fibronectin type-III" evidence="20">
    <location>
        <begin position="621"/>
        <end position="722"/>
    </location>
</feature>
<comment type="catalytic activity">
    <reaction evidence="14">
        <text>L-tyrosyl-[protein] + ATP = O-phospho-L-tyrosyl-[protein] + ADP + H(+)</text>
        <dbReference type="Rhea" id="RHEA:10596"/>
        <dbReference type="Rhea" id="RHEA-COMP:10136"/>
        <dbReference type="Rhea" id="RHEA-COMP:20101"/>
        <dbReference type="ChEBI" id="CHEBI:15378"/>
        <dbReference type="ChEBI" id="CHEBI:30616"/>
        <dbReference type="ChEBI" id="CHEBI:46858"/>
        <dbReference type="ChEBI" id="CHEBI:61978"/>
        <dbReference type="ChEBI" id="CHEBI:456216"/>
        <dbReference type="EC" id="2.7.10.1"/>
    </reaction>
</comment>
<evidence type="ECO:0000256" key="16">
    <source>
        <dbReference type="SAM" id="MobiDB-lite"/>
    </source>
</evidence>
<keyword evidence="4" id="KW-0808">Transferase</keyword>
<evidence type="ECO:0000259" key="19">
    <source>
        <dbReference type="PROSITE" id="PS50835"/>
    </source>
</evidence>
<dbReference type="PROSITE" id="PS00107">
    <property type="entry name" value="PROTEIN_KINASE_ATP"/>
    <property type="match status" value="1"/>
</dbReference>
<evidence type="ECO:0000256" key="1">
    <source>
        <dbReference type="ARBA" id="ARBA00004167"/>
    </source>
</evidence>
<dbReference type="EC" id="2.7.10.1" evidence="3"/>
<evidence type="ECO:0000256" key="14">
    <source>
        <dbReference type="ARBA" id="ARBA00051243"/>
    </source>
</evidence>
<dbReference type="CDD" id="cd00096">
    <property type="entry name" value="Ig"/>
    <property type="match status" value="1"/>
</dbReference>
<keyword evidence="15" id="KW-0067">ATP-binding</keyword>
<evidence type="ECO:0000256" key="12">
    <source>
        <dbReference type="ARBA" id="ARBA00023180"/>
    </source>
</evidence>
<dbReference type="Pfam" id="PF00041">
    <property type="entry name" value="fn3"/>
    <property type="match status" value="1"/>
</dbReference>
<dbReference type="InterPro" id="IPR013783">
    <property type="entry name" value="Ig-like_fold"/>
</dbReference>
<keyword evidence="9 17" id="KW-0472">Membrane</keyword>
<keyword evidence="5 17" id="KW-0812">Transmembrane</keyword>
<dbReference type="InterPro" id="IPR036116">
    <property type="entry name" value="FN3_sf"/>
</dbReference>
<keyword evidence="13" id="KW-0393">Immunoglobulin domain</keyword>
<keyword evidence="6" id="KW-0677">Repeat</keyword>
<keyword evidence="7" id="KW-0418">Kinase</keyword>
<dbReference type="InterPro" id="IPR017441">
    <property type="entry name" value="Protein_kinase_ATP_BS"/>
</dbReference>
<evidence type="ECO:0000256" key="17">
    <source>
        <dbReference type="SAM" id="Phobius"/>
    </source>
</evidence>
<feature type="domain" description="Ig-like" evidence="19">
    <location>
        <begin position="346"/>
        <end position="417"/>
    </location>
</feature>
<dbReference type="InterPro" id="IPR011009">
    <property type="entry name" value="Kinase-like_dom_sf"/>
</dbReference>
<keyword evidence="12" id="KW-0325">Glycoprotein</keyword>
<evidence type="ECO:0000256" key="5">
    <source>
        <dbReference type="ARBA" id="ARBA00022692"/>
    </source>
</evidence>
<dbReference type="GeneID" id="124294545"/>
<keyword evidence="8 17" id="KW-1133">Transmembrane helix</keyword>
<keyword evidence="11" id="KW-0675">Receptor</keyword>
<dbReference type="Pfam" id="PF07714">
    <property type="entry name" value="PK_Tyr_Ser-Thr"/>
    <property type="match status" value="1"/>
</dbReference>
<dbReference type="InterPro" id="IPR008266">
    <property type="entry name" value="Tyr_kinase_AS"/>
</dbReference>
<evidence type="ECO:0000313" key="22">
    <source>
        <dbReference type="RefSeq" id="XP_046596162.1"/>
    </source>
</evidence>
<evidence type="ECO:0000259" key="20">
    <source>
        <dbReference type="PROSITE" id="PS50853"/>
    </source>
</evidence>
<dbReference type="SUPFAM" id="SSF49265">
    <property type="entry name" value="Fibronectin type III"/>
    <property type="match status" value="2"/>
</dbReference>
<dbReference type="InterPro" id="IPR003599">
    <property type="entry name" value="Ig_sub"/>
</dbReference>
<feature type="domain" description="Ig-like" evidence="19">
    <location>
        <begin position="420"/>
        <end position="511"/>
    </location>
</feature>
<dbReference type="Gene3D" id="2.60.40.10">
    <property type="entry name" value="Immunoglobulins"/>
    <property type="match status" value="3"/>
</dbReference>